<evidence type="ECO:0000313" key="1">
    <source>
        <dbReference type="EMBL" id="KAJ1194448.1"/>
    </source>
</evidence>
<organism evidence="1 2">
    <name type="scientific">Pleurodeles waltl</name>
    <name type="common">Iberian ribbed newt</name>
    <dbReference type="NCBI Taxonomy" id="8319"/>
    <lineage>
        <taxon>Eukaryota</taxon>
        <taxon>Metazoa</taxon>
        <taxon>Chordata</taxon>
        <taxon>Craniata</taxon>
        <taxon>Vertebrata</taxon>
        <taxon>Euteleostomi</taxon>
        <taxon>Amphibia</taxon>
        <taxon>Batrachia</taxon>
        <taxon>Caudata</taxon>
        <taxon>Salamandroidea</taxon>
        <taxon>Salamandridae</taxon>
        <taxon>Pleurodelinae</taxon>
        <taxon>Pleurodeles</taxon>
    </lineage>
</organism>
<name>A0AAV7UZA6_PLEWA</name>
<protein>
    <submittedName>
        <fullName evidence="1">Uncharacterized protein</fullName>
    </submittedName>
</protein>
<dbReference type="EMBL" id="JANPWB010000004">
    <property type="protein sequence ID" value="KAJ1194448.1"/>
    <property type="molecule type" value="Genomic_DNA"/>
</dbReference>
<keyword evidence="2" id="KW-1185">Reference proteome</keyword>
<sequence>MFGSWECAGSADKVGDRNRCQCPLFLLTASLVPGLVARPTGRRGHCLSAHEARVYRSPQPTPSPPLFITQDQAHRSQWVPKVKKDISDGHRVGLNYTLSVTDD</sequence>
<gene>
    <name evidence="1" type="ORF">NDU88_003736</name>
</gene>
<reference evidence="1" key="1">
    <citation type="journal article" date="2022" name="bioRxiv">
        <title>Sequencing and chromosome-scale assembly of the giantPleurodeles waltlgenome.</title>
        <authorList>
            <person name="Brown T."/>
            <person name="Elewa A."/>
            <person name="Iarovenko S."/>
            <person name="Subramanian E."/>
            <person name="Araus A.J."/>
            <person name="Petzold A."/>
            <person name="Susuki M."/>
            <person name="Suzuki K.-i.T."/>
            <person name="Hayashi T."/>
            <person name="Toyoda A."/>
            <person name="Oliveira C."/>
            <person name="Osipova E."/>
            <person name="Leigh N.D."/>
            <person name="Simon A."/>
            <person name="Yun M.H."/>
        </authorList>
    </citation>
    <scope>NUCLEOTIDE SEQUENCE</scope>
    <source>
        <strain evidence="1">20211129_DDA</strain>
        <tissue evidence="1">Liver</tissue>
    </source>
</reference>
<comment type="caution">
    <text evidence="1">The sequence shown here is derived from an EMBL/GenBank/DDBJ whole genome shotgun (WGS) entry which is preliminary data.</text>
</comment>
<evidence type="ECO:0000313" key="2">
    <source>
        <dbReference type="Proteomes" id="UP001066276"/>
    </source>
</evidence>
<proteinExistence type="predicted"/>
<accession>A0AAV7UZA6</accession>
<dbReference type="AlphaFoldDB" id="A0AAV7UZA6"/>
<dbReference type="Proteomes" id="UP001066276">
    <property type="component" value="Chromosome 2_2"/>
</dbReference>